<dbReference type="Proteomes" id="UP000325315">
    <property type="component" value="Unassembled WGS sequence"/>
</dbReference>
<proteinExistence type="predicted"/>
<reference evidence="3" key="1">
    <citation type="journal article" date="2019" name="Plant Biotechnol. J.">
        <title>Genome sequencing of the Australian wild diploid species Gossypium australe highlights disease resistance and delayed gland morphogenesis.</title>
        <authorList>
            <person name="Cai Y."/>
            <person name="Cai X."/>
            <person name="Wang Q."/>
            <person name="Wang P."/>
            <person name="Zhang Y."/>
            <person name="Cai C."/>
            <person name="Xu Y."/>
            <person name="Wang K."/>
            <person name="Zhou Z."/>
            <person name="Wang C."/>
            <person name="Geng S."/>
            <person name="Li B."/>
            <person name="Dong Q."/>
            <person name="Hou Y."/>
            <person name="Wang H."/>
            <person name="Ai P."/>
            <person name="Liu Z."/>
            <person name="Yi F."/>
            <person name="Sun M."/>
            <person name="An G."/>
            <person name="Cheng J."/>
            <person name="Zhang Y."/>
            <person name="Shi Q."/>
            <person name="Xie Y."/>
            <person name="Shi X."/>
            <person name="Chang Y."/>
            <person name="Huang F."/>
            <person name="Chen Y."/>
            <person name="Hong S."/>
            <person name="Mi L."/>
            <person name="Sun Q."/>
            <person name="Zhang L."/>
            <person name="Zhou B."/>
            <person name="Peng R."/>
            <person name="Zhang X."/>
            <person name="Liu F."/>
        </authorList>
    </citation>
    <scope>NUCLEOTIDE SEQUENCE [LARGE SCALE GENOMIC DNA]</scope>
    <source>
        <strain evidence="3">cv. PA1801</strain>
    </source>
</reference>
<evidence type="ECO:0000313" key="2">
    <source>
        <dbReference type="EMBL" id="KAA3480071.1"/>
    </source>
</evidence>
<evidence type="ECO:0000313" key="3">
    <source>
        <dbReference type="Proteomes" id="UP000325315"/>
    </source>
</evidence>
<comment type="caution">
    <text evidence="2">The sequence shown here is derived from an EMBL/GenBank/DDBJ whole genome shotgun (WGS) entry which is preliminary data.</text>
</comment>
<protein>
    <submittedName>
        <fullName evidence="2">Uncharacterized protein</fullName>
    </submittedName>
</protein>
<dbReference type="PANTHER" id="PTHR32108:SF5">
    <property type="entry name" value="DYNACTIN SUBUNIT 1-LIKE"/>
    <property type="match status" value="1"/>
</dbReference>
<feature type="region of interest" description="Disordered" evidence="1">
    <location>
        <begin position="93"/>
        <end position="113"/>
    </location>
</feature>
<name>A0A5B6WE36_9ROSI</name>
<dbReference type="EMBL" id="SMMG02000003">
    <property type="protein sequence ID" value="KAA3480071.1"/>
    <property type="molecule type" value="Genomic_DNA"/>
</dbReference>
<evidence type="ECO:0000256" key="1">
    <source>
        <dbReference type="SAM" id="MobiDB-lite"/>
    </source>
</evidence>
<organism evidence="2 3">
    <name type="scientific">Gossypium australe</name>
    <dbReference type="NCBI Taxonomy" id="47621"/>
    <lineage>
        <taxon>Eukaryota</taxon>
        <taxon>Viridiplantae</taxon>
        <taxon>Streptophyta</taxon>
        <taxon>Embryophyta</taxon>
        <taxon>Tracheophyta</taxon>
        <taxon>Spermatophyta</taxon>
        <taxon>Magnoliopsida</taxon>
        <taxon>eudicotyledons</taxon>
        <taxon>Gunneridae</taxon>
        <taxon>Pentapetalae</taxon>
        <taxon>rosids</taxon>
        <taxon>malvids</taxon>
        <taxon>Malvales</taxon>
        <taxon>Malvaceae</taxon>
        <taxon>Malvoideae</taxon>
        <taxon>Gossypium</taxon>
    </lineage>
</organism>
<sequence>MGSGSNPRHNPANPVVSNLDDIAEMKKARMELPKQLEDRCKWLEEKFKALESADYHSGIDAKELSLVPDLNMEKKPKESFRQYAQRWKEVATTVTTGHQGPPRQESNTRKNTEKLQFTPIPMTYRELYQNLFDAHVVSPFYLKPMQPPYPKWYDASARCKYHTGITGHSIENCTAFKKLVERLIKMGIVKFDDPSSAENPLLNHADKGVNLIVENAGRKIKVNIAEVRTSLKEVWKKMVERGLIIQDSRNRSREARNYYEFHDEEDHEIQKCSEFRALVQSLMDNKELEFFEYTKEEKVCSSEGGSTEKVYRANRPVVIIIRLRINEAGNYDCNVTIPGEENLINSSEEGLDMGFYMRSGRRYDTLNTKAKLVKGKSLAFEQRKDKPELPVNEPINEKEVKEFLKFLKHSEYNVVEQLHKQPARISVLALLLSSETHRNELMKVLNETYVLIIFLYTS</sequence>
<dbReference type="PANTHER" id="PTHR32108">
    <property type="entry name" value="DNA-DIRECTED RNA POLYMERASE SUBUNIT ALPHA"/>
    <property type="match status" value="1"/>
</dbReference>
<dbReference type="AlphaFoldDB" id="A0A5B6WE36"/>
<accession>A0A5B6WE36</accession>
<dbReference type="OrthoDB" id="1436520at2759"/>
<keyword evidence="3" id="KW-1185">Reference proteome</keyword>
<gene>
    <name evidence="2" type="ORF">EPI10_020531</name>
</gene>